<dbReference type="RefSeq" id="WP_007861981.1">
    <property type="nucleotide sequence ID" value="NZ_KQ235875.1"/>
</dbReference>
<feature type="transmembrane region" description="Helical" evidence="7">
    <location>
        <begin position="106"/>
        <end position="129"/>
    </location>
</feature>
<dbReference type="AlphaFoldDB" id="A0A0J9BDB6"/>
<evidence type="ECO:0000256" key="7">
    <source>
        <dbReference type="SAM" id="Phobius"/>
    </source>
</evidence>
<sequence>MSNETRAKIVKAAPNRWLVFCILTLSGGIAFKLSSMKDMFYVPMQQFMGLSNTQIGGALSAYGIVQTIGLIAGIYICDMFSKKYMIGGSLIGLGAVGVYLSTFPGYWGFLAAFGVMAILGEVTYWPVLLKAIRLLGDEKTQGRMFGFLEMGRGIVDVIIASTALAIFKAMGEGAAALRGGLLFLSAVTAAAGVLCLIFVPNDEKRVDESGKEVNKAQAAFGGMMQALKSVDIWAVSLNGFTVYCIYCGLTYFIPFLNQIYFLPATAVGMYGIINQYGLKMVGGPIGGFMSDKVHKSSAKHIRAGFVVCIIAMVLFLMVPHEALGKSGSWILGAACTLGFGAIVFTMRAVFFAPMDEVRVPKEITGAAMSLASLVIYLPNAFAYVMYGSFLDRYPGMAGFRIVFMVMIGWAVVGVGVSTFLIHRIKKCQAGAGTE</sequence>
<keyword evidence="2" id="KW-0813">Transport</keyword>
<feature type="transmembrane region" description="Helical" evidence="7">
    <location>
        <begin position="176"/>
        <end position="199"/>
    </location>
</feature>
<evidence type="ECO:0000256" key="1">
    <source>
        <dbReference type="ARBA" id="ARBA00004651"/>
    </source>
</evidence>
<dbReference type="EMBL" id="ADLK01000056">
    <property type="protein sequence ID" value="KMW11178.1"/>
    <property type="molecule type" value="Genomic_DNA"/>
</dbReference>
<evidence type="ECO:0000256" key="6">
    <source>
        <dbReference type="ARBA" id="ARBA00023136"/>
    </source>
</evidence>
<keyword evidence="5 7" id="KW-1133">Transmembrane helix</keyword>
<feature type="transmembrane region" description="Helical" evidence="7">
    <location>
        <begin position="299"/>
        <end position="317"/>
    </location>
</feature>
<dbReference type="Proteomes" id="UP000037392">
    <property type="component" value="Unassembled WGS sequence"/>
</dbReference>
<evidence type="ECO:0000256" key="5">
    <source>
        <dbReference type="ARBA" id="ARBA00022989"/>
    </source>
</evidence>
<dbReference type="PROSITE" id="PS50850">
    <property type="entry name" value="MFS"/>
    <property type="match status" value="1"/>
</dbReference>
<evidence type="ECO:0000313" key="10">
    <source>
        <dbReference type="Proteomes" id="UP000037392"/>
    </source>
</evidence>
<feature type="transmembrane region" description="Helical" evidence="7">
    <location>
        <begin position="54"/>
        <end position="77"/>
    </location>
</feature>
<dbReference type="PANTHER" id="PTHR43124">
    <property type="entry name" value="PURINE EFFLUX PUMP PBUE"/>
    <property type="match status" value="1"/>
</dbReference>
<feature type="transmembrane region" description="Helical" evidence="7">
    <location>
        <begin position="398"/>
        <end position="421"/>
    </location>
</feature>
<gene>
    <name evidence="9" type="ORF">HMPREF9470_00465</name>
</gene>
<accession>A0A0J9BDB6</accession>
<dbReference type="Gene3D" id="1.20.1250.20">
    <property type="entry name" value="MFS general substrate transporter like domains"/>
    <property type="match status" value="1"/>
</dbReference>
<keyword evidence="3" id="KW-1003">Cell membrane</keyword>
<comment type="subcellular location">
    <subcellularLocation>
        <location evidence="1">Cell membrane</location>
        <topology evidence="1">Multi-pass membrane protein</topology>
    </subcellularLocation>
</comment>
<dbReference type="PATRIC" id="fig|742734.4.peg.496"/>
<evidence type="ECO:0000259" key="8">
    <source>
        <dbReference type="PROSITE" id="PS50850"/>
    </source>
</evidence>
<evidence type="ECO:0000256" key="3">
    <source>
        <dbReference type="ARBA" id="ARBA00022475"/>
    </source>
</evidence>
<keyword evidence="4 7" id="KW-0812">Transmembrane</keyword>
<comment type="caution">
    <text evidence="9">The sequence shown here is derived from an EMBL/GenBank/DDBJ whole genome shotgun (WGS) entry which is preliminary data.</text>
</comment>
<dbReference type="OrthoDB" id="9773404at2"/>
<protein>
    <recommendedName>
        <fullName evidence="8">Major facilitator superfamily (MFS) profile domain-containing protein</fullName>
    </recommendedName>
</protein>
<dbReference type="PANTHER" id="PTHR43124:SF3">
    <property type="entry name" value="CHLORAMPHENICOL EFFLUX PUMP RV0191"/>
    <property type="match status" value="1"/>
</dbReference>
<proteinExistence type="predicted"/>
<feature type="transmembrane region" description="Helical" evidence="7">
    <location>
        <begin position="150"/>
        <end position="170"/>
    </location>
</feature>
<dbReference type="GeneID" id="93163019"/>
<evidence type="ECO:0000313" key="9">
    <source>
        <dbReference type="EMBL" id="KMW11178.1"/>
    </source>
</evidence>
<dbReference type="SUPFAM" id="SSF103473">
    <property type="entry name" value="MFS general substrate transporter"/>
    <property type="match status" value="1"/>
</dbReference>
<dbReference type="InterPro" id="IPR011701">
    <property type="entry name" value="MFS"/>
</dbReference>
<feature type="transmembrane region" description="Helical" evidence="7">
    <location>
        <begin position="232"/>
        <end position="253"/>
    </location>
</feature>
<dbReference type="CDD" id="cd06174">
    <property type="entry name" value="MFS"/>
    <property type="match status" value="1"/>
</dbReference>
<dbReference type="InterPro" id="IPR050189">
    <property type="entry name" value="MFS_Efflux_Transporters"/>
</dbReference>
<organism evidence="9 10">
    <name type="scientific">[Clostridium] citroniae WAL-19142</name>
    <dbReference type="NCBI Taxonomy" id="742734"/>
    <lineage>
        <taxon>Bacteria</taxon>
        <taxon>Bacillati</taxon>
        <taxon>Bacillota</taxon>
        <taxon>Clostridia</taxon>
        <taxon>Lachnospirales</taxon>
        <taxon>Lachnospiraceae</taxon>
        <taxon>Enterocloster</taxon>
    </lineage>
</organism>
<dbReference type="GO" id="GO:0005886">
    <property type="term" value="C:plasma membrane"/>
    <property type="evidence" value="ECO:0007669"/>
    <property type="project" value="UniProtKB-SubCell"/>
</dbReference>
<dbReference type="InterPro" id="IPR036259">
    <property type="entry name" value="MFS_trans_sf"/>
</dbReference>
<dbReference type="Pfam" id="PF07690">
    <property type="entry name" value="MFS_1"/>
    <property type="match status" value="1"/>
</dbReference>
<dbReference type="InterPro" id="IPR020846">
    <property type="entry name" value="MFS_dom"/>
</dbReference>
<evidence type="ECO:0000256" key="4">
    <source>
        <dbReference type="ARBA" id="ARBA00022692"/>
    </source>
</evidence>
<feature type="transmembrane region" description="Helical" evidence="7">
    <location>
        <begin position="259"/>
        <end position="278"/>
    </location>
</feature>
<keyword evidence="6 7" id="KW-0472">Membrane</keyword>
<evidence type="ECO:0000256" key="2">
    <source>
        <dbReference type="ARBA" id="ARBA00022448"/>
    </source>
</evidence>
<feature type="transmembrane region" description="Helical" evidence="7">
    <location>
        <begin position="84"/>
        <end position="100"/>
    </location>
</feature>
<feature type="transmembrane region" description="Helical" evidence="7">
    <location>
        <begin position="363"/>
        <end position="386"/>
    </location>
</feature>
<reference evidence="9 10" key="1">
    <citation type="submission" date="2011-04" db="EMBL/GenBank/DDBJ databases">
        <title>The Genome Sequence of Clostridium citroniae WAL-19142.</title>
        <authorList>
            <consortium name="The Broad Institute Genome Sequencing Platform"/>
            <person name="Earl A."/>
            <person name="Ward D."/>
            <person name="Feldgarden M."/>
            <person name="Gevers D."/>
            <person name="Warren Y.A."/>
            <person name="Tyrrell K.L."/>
            <person name="Citron D.M."/>
            <person name="Goldstein E.J."/>
            <person name="Daigneault M."/>
            <person name="Allen-Vercoe E."/>
            <person name="Young S.K."/>
            <person name="Zeng Q."/>
            <person name="Gargeya S."/>
            <person name="Fitzgerald M."/>
            <person name="Haas B."/>
            <person name="Abouelleil A."/>
            <person name="Alvarado L."/>
            <person name="Arachchi H.M."/>
            <person name="Berlin A."/>
            <person name="Brown A."/>
            <person name="Chapman S.B."/>
            <person name="Chen Z."/>
            <person name="Dunbar C."/>
            <person name="Freedman E."/>
            <person name="Gearin G."/>
            <person name="Gellesch M."/>
            <person name="Goldberg J."/>
            <person name="Griggs A."/>
            <person name="Gujja S."/>
            <person name="Heilman E.R."/>
            <person name="Heiman D."/>
            <person name="Howarth C."/>
            <person name="Larson L."/>
            <person name="Lui A."/>
            <person name="MacDonald P.J."/>
            <person name="Mehta T."/>
            <person name="Montmayeur A."/>
            <person name="Murphy C."/>
            <person name="Neiman D."/>
            <person name="Pearson M."/>
            <person name="Priest M."/>
            <person name="Roberts A."/>
            <person name="Saif S."/>
            <person name="Shea T."/>
            <person name="Shenoy N."/>
            <person name="Sisk P."/>
            <person name="Stolte C."/>
            <person name="Sykes S."/>
            <person name="White J."/>
            <person name="Yandava C."/>
            <person name="Wortman J."/>
            <person name="Nusbaum C."/>
            <person name="Birren B."/>
        </authorList>
    </citation>
    <scope>NUCLEOTIDE SEQUENCE [LARGE SCALE GENOMIC DNA]</scope>
    <source>
        <strain evidence="9 10">WAL-19142</strain>
    </source>
</reference>
<feature type="domain" description="Major facilitator superfamily (MFS) profile" evidence="8">
    <location>
        <begin position="1"/>
        <end position="425"/>
    </location>
</feature>
<feature type="transmembrane region" description="Helical" evidence="7">
    <location>
        <begin position="329"/>
        <end position="351"/>
    </location>
</feature>
<dbReference type="GO" id="GO:0022857">
    <property type="term" value="F:transmembrane transporter activity"/>
    <property type="evidence" value="ECO:0007669"/>
    <property type="project" value="InterPro"/>
</dbReference>
<name>A0A0J9BDB6_9FIRM</name>